<evidence type="ECO:0000259" key="7">
    <source>
        <dbReference type="Pfam" id="PF20684"/>
    </source>
</evidence>
<feature type="domain" description="Rhodopsin" evidence="7">
    <location>
        <begin position="41"/>
        <end position="187"/>
    </location>
</feature>
<organism evidence="8 9">
    <name type="scientific">Hymenoscyphus albidus</name>
    <dbReference type="NCBI Taxonomy" id="595503"/>
    <lineage>
        <taxon>Eukaryota</taxon>
        <taxon>Fungi</taxon>
        <taxon>Dikarya</taxon>
        <taxon>Ascomycota</taxon>
        <taxon>Pezizomycotina</taxon>
        <taxon>Leotiomycetes</taxon>
        <taxon>Helotiales</taxon>
        <taxon>Helotiaceae</taxon>
        <taxon>Hymenoscyphus</taxon>
    </lineage>
</organism>
<dbReference type="OrthoDB" id="5398233at2759"/>
<gene>
    <name evidence="8" type="ORF">HYALB_00000564</name>
</gene>
<dbReference type="InterPro" id="IPR052337">
    <property type="entry name" value="SAT4-like"/>
</dbReference>
<proteinExistence type="inferred from homology"/>
<comment type="subcellular location">
    <subcellularLocation>
        <location evidence="1">Membrane</location>
        <topology evidence="1">Multi-pass membrane protein</topology>
    </subcellularLocation>
</comment>
<protein>
    <recommendedName>
        <fullName evidence="7">Rhodopsin domain-containing protein</fullName>
    </recommendedName>
</protein>
<dbReference type="AlphaFoldDB" id="A0A9N9M384"/>
<accession>A0A9N9M384</accession>
<keyword evidence="4 6" id="KW-0472">Membrane</keyword>
<evidence type="ECO:0000256" key="5">
    <source>
        <dbReference type="ARBA" id="ARBA00038359"/>
    </source>
</evidence>
<dbReference type="PANTHER" id="PTHR33048:SF19">
    <property type="entry name" value="MEMBRANE PROTEIN PTH11-LIKE, PUTATIVE (AFU_ORTHOLOGUE AFUA_1G14080)-RELATED"/>
    <property type="match status" value="1"/>
</dbReference>
<evidence type="ECO:0000256" key="2">
    <source>
        <dbReference type="ARBA" id="ARBA00022692"/>
    </source>
</evidence>
<feature type="transmembrane region" description="Helical" evidence="6">
    <location>
        <begin position="26"/>
        <end position="44"/>
    </location>
</feature>
<dbReference type="EMBL" id="CAJVRM010000726">
    <property type="protein sequence ID" value="CAG8983396.1"/>
    <property type="molecule type" value="Genomic_DNA"/>
</dbReference>
<dbReference type="InterPro" id="IPR049326">
    <property type="entry name" value="Rhodopsin_dom_fungi"/>
</dbReference>
<feature type="transmembrane region" description="Helical" evidence="6">
    <location>
        <begin position="56"/>
        <end position="79"/>
    </location>
</feature>
<evidence type="ECO:0000256" key="3">
    <source>
        <dbReference type="ARBA" id="ARBA00022989"/>
    </source>
</evidence>
<feature type="transmembrane region" description="Helical" evidence="6">
    <location>
        <begin position="143"/>
        <end position="163"/>
    </location>
</feature>
<evidence type="ECO:0000256" key="4">
    <source>
        <dbReference type="ARBA" id="ARBA00023136"/>
    </source>
</evidence>
<comment type="similarity">
    <text evidence="5">Belongs to the SAT4 family.</text>
</comment>
<evidence type="ECO:0000256" key="6">
    <source>
        <dbReference type="SAM" id="Phobius"/>
    </source>
</evidence>
<dbReference type="PANTHER" id="PTHR33048">
    <property type="entry name" value="PTH11-LIKE INTEGRAL MEMBRANE PROTEIN (AFU_ORTHOLOGUE AFUA_5G11245)"/>
    <property type="match status" value="1"/>
</dbReference>
<reference evidence="8" key="1">
    <citation type="submission" date="2021-07" db="EMBL/GenBank/DDBJ databases">
        <authorList>
            <person name="Durling M."/>
        </authorList>
    </citation>
    <scope>NUCLEOTIDE SEQUENCE</scope>
</reference>
<keyword evidence="2 6" id="KW-0812">Transmembrane</keyword>
<name>A0A9N9M384_9HELO</name>
<evidence type="ECO:0000313" key="9">
    <source>
        <dbReference type="Proteomes" id="UP000701801"/>
    </source>
</evidence>
<dbReference type="GO" id="GO:0016020">
    <property type="term" value="C:membrane"/>
    <property type="evidence" value="ECO:0007669"/>
    <property type="project" value="UniProtKB-SubCell"/>
</dbReference>
<dbReference type="Pfam" id="PF20684">
    <property type="entry name" value="Fung_rhodopsin"/>
    <property type="match status" value="1"/>
</dbReference>
<keyword evidence="9" id="KW-1185">Reference proteome</keyword>
<sequence length="391" mass="44492">MELLRRFIDTPPDFRDFRDDKPTLLVSWWCTVYAMTIIFFRVIGRYIRTEKSYREDIIMLLGVIPLLLRQATLHVVLLYGTNNTITDGLSAIGIRRRETGSKLVLVTRVLYVTYLWTIKLSTSTFLHNLITSTASSSKKSKKILYWFYAFLFVTYVGPVSAAIGTCDPLSGYWQKRSSFFGIHGCIKRDSKPRFGCVPTPSDFRKQTRWLEKIHDPYPSRSANSLYNLHNLPSYPLLSSANGNTQARRSLFASLDILLATFIANATVLMSLIRDRGFKKSKWKWEDVSEVGGVRRVKVGWDVQAGDWKADMTSKTYTPAIVGGLDAHRKRSWETAGKRSNEGGVEMDIIGVARSTDMDDEIVMAGFERPEQAKLLGEIRIAREWVVTTSTK</sequence>
<evidence type="ECO:0000313" key="8">
    <source>
        <dbReference type="EMBL" id="CAG8983396.1"/>
    </source>
</evidence>
<dbReference type="Proteomes" id="UP000701801">
    <property type="component" value="Unassembled WGS sequence"/>
</dbReference>
<evidence type="ECO:0000256" key="1">
    <source>
        <dbReference type="ARBA" id="ARBA00004141"/>
    </source>
</evidence>
<feature type="transmembrane region" description="Helical" evidence="6">
    <location>
        <begin position="250"/>
        <end position="272"/>
    </location>
</feature>
<feature type="transmembrane region" description="Helical" evidence="6">
    <location>
        <begin position="111"/>
        <end position="131"/>
    </location>
</feature>
<comment type="caution">
    <text evidence="8">The sequence shown here is derived from an EMBL/GenBank/DDBJ whole genome shotgun (WGS) entry which is preliminary data.</text>
</comment>
<keyword evidence="3 6" id="KW-1133">Transmembrane helix</keyword>